<sequence length="124" mass="13101">MGRRFCRAGGGAALLRRCIAGVACDLVNLSVLMERMAQIAAAIAPCPVICARPLCQACPEPRPASPTLDSSPNVSDSLVWNERAIQGQAGSQGAYASFVWGSGAPVGHMLQERAPRESRERHGD</sequence>
<dbReference type="AlphaFoldDB" id="A0A5B7I6E9"/>
<gene>
    <name evidence="2" type="ORF">E2C01_071923</name>
</gene>
<accession>A0A5B7I6E9</accession>
<feature type="signal peptide" evidence="1">
    <location>
        <begin position="1"/>
        <end position="24"/>
    </location>
</feature>
<proteinExistence type="predicted"/>
<keyword evidence="1" id="KW-0732">Signal</keyword>
<protein>
    <submittedName>
        <fullName evidence="2">Uncharacterized protein</fullName>
    </submittedName>
</protein>
<dbReference type="EMBL" id="VSRR010045926">
    <property type="protein sequence ID" value="MPC77469.1"/>
    <property type="molecule type" value="Genomic_DNA"/>
</dbReference>
<evidence type="ECO:0000313" key="3">
    <source>
        <dbReference type="Proteomes" id="UP000324222"/>
    </source>
</evidence>
<evidence type="ECO:0000256" key="1">
    <source>
        <dbReference type="SAM" id="SignalP"/>
    </source>
</evidence>
<comment type="caution">
    <text evidence="2">The sequence shown here is derived from an EMBL/GenBank/DDBJ whole genome shotgun (WGS) entry which is preliminary data.</text>
</comment>
<name>A0A5B7I6E9_PORTR</name>
<keyword evidence="3" id="KW-1185">Reference proteome</keyword>
<organism evidence="2 3">
    <name type="scientific">Portunus trituberculatus</name>
    <name type="common">Swimming crab</name>
    <name type="synonym">Neptunus trituberculatus</name>
    <dbReference type="NCBI Taxonomy" id="210409"/>
    <lineage>
        <taxon>Eukaryota</taxon>
        <taxon>Metazoa</taxon>
        <taxon>Ecdysozoa</taxon>
        <taxon>Arthropoda</taxon>
        <taxon>Crustacea</taxon>
        <taxon>Multicrustacea</taxon>
        <taxon>Malacostraca</taxon>
        <taxon>Eumalacostraca</taxon>
        <taxon>Eucarida</taxon>
        <taxon>Decapoda</taxon>
        <taxon>Pleocyemata</taxon>
        <taxon>Brachyura</taxon>
        <taxon>Eubrachyura</taxon>
        <taxon>Portunoidea</taxon>
        <taxon>Portunidae</taxon>
        <taxon>Portuninae</taxon>
        <taxon>Portunus</taxon>
    </lineage>
</organism>
<dbReference type="Proteomes" id="UP000324222">
    <property type="component" value="Unassembled WGS sequence"/>
</dbReference>
<reference evidence="2 3" key="1">
    <citation type="submission" date="2019-05" db="EMBL/GenBank/DDBJ databases">
        <title>Another draft genome of Portunus trituberculatus and its Hox gene families provides insights of decapod evolution.</title>
        <authorList>
            <person name="Jeong J.-H."/>
            <person name="Song I."/>
            <person name="Kim S."/>
            <person name="Choi T."/>
            <person name="Kim D."/>
            <person name="Ryu S."/>
            <person name="Kim W."/>
        </authorList>
    </citation>
    <scope>NUCLEOTIDE SEQUENCE [LARGE SCALE GENOMIC DNA]</scope>
    <source>
        <tissue evidence="2">Muscle</tissue>
    </source>
</reference>
<evidence type="ECO:0000313" key="2">
    <source>
        <dbReference type="EMBL" id="MPC77469.1"/>
    </source>
</evidence>
<feature type="chain" id="PRO_5023030731" evidence="1">
    <location>
        <begin position="25"/>
        <end position="124"/>
    </location>
</feature>